<accession>M3AHM6</accession>
<feature type="compositionally biased region" description="Basic and acidic residues" evidence="1">
    <location>
        <begin position="106"/>
        <end position="127"/>
    </location>
</feature>
<sequence>MIIIVTFARATSLYYISGTSRSAALRTMGLATADKDVLEQAVFAVYPHNVPLQHSRMPTNRRGSFIFWDPDDLNPAQGKAPRKQTEDHASSSRSSLSNSSPPPYDKASEGDDADMPRRFSSHQERRLAASVTRAVEDHIAKSPPSSMLSGHSPSNKTRRSAGQEEGPHPKPIKTEMEDEDREKKQQKIKNDCPPVRRSTRPLVERSNIPAVERSTRLPVEGSNNDRPPLEELLQQALGEFKKLPLAKADRYGFRPSEESSEMGCHYDTSRLADIWLRMDVSHMAWQQRRTFPILIVIYYEDLRDLAAPRTPAHEQ</sequence>
<dbReference type="VEuPathDB" id="FungiDB:MYCFIDRAFT_180505"/>
<evidence type="ECO:0000256" key="1">
    <source>
        <dbReference type="SAM" id="MobiDB-lite"/>
    </source>
</evidence>
<evidence type="ECO:0000313" key="3">
    <source>
        <dbReference type="Proteomes" id="UP000016932"/>
    </source>
</evidence>
<reference evidence="2 3" key="1">
    <citation type="journal article" date="2012" name="PLoS Pathog.">
        <title>Diverse lifestyles and strategies of plant pathogenesis encoded in the genomes of eighteen Dothideomycetes fungi.</title>
        <authorList>
            <person name="Ohm R.A."/>
            <person name="Feau N."/>
            <person name="Henrissat B."/>
            <person name="Schoch C.L."/>
            <person name="Horwitz B.A."/>
            <person name="Barry K.W."/>
            <person name="Condon B.J."/>
            <person name="Copeland A.C."/>
            <person name="Dhillon B."/>
            <person name="Glaser F."/>
            <person name="Hesse C.N."/>
            <person name="Kosti I."/>
            <person name="LaButti K."/>
            <person name="Lindquist E.A."/>
            <person name="Lucas S."/>
            <person name="Salamov A.A."/>
            <person name="Bradshaw R.E."/>
            <person name="Ciuffetti L."/>
            <person name="Hamelin R.C."/>
            <person name="Kema G.H.J."/>
            <person name="Lawrence C."/>
            <person name="Scott J.A."/>
            <person name="Spatafora J.W."/>
            <person name="Turgeon B.G."/>
            <person name="de Wit P.J.G.M."/>
            <person name="Zhong S."/>
            <person name="Goodwin S.B."/>
            <person name="Grigoriev I.V."/>
        </authorList>
    </citation>
    <scope>NUCLEOTIDE SEQUENCE [LARGE SCALE GENOMIC DNA]</scope>
    <source>
        <strain evidence="2 3">CIRAD86</strain>
    </source>
</reference>
<protein>
    <submittedName>
        <fullName evidence="2">Uncharacterized protein</fullName>
    </submittedName>
</protein>
<name>M3AHM6_PSEFD</name>
<feature type="compositionally biased region" description="Polar residues" evidence="1">
    <location>
        <begin position="143"/>
        <end position="155"/>
    </location>
</feature>
<organism evidence="2 3">
    <name type="scientific">Pseudocercospora fijiensis (strain CIRAD86)</name>
    <name type="common">Black leaf streak disease fungus</name>
    <name type="synonym">Mycosphaerella fijiensis</name>
    <dbReference type="NCBI Taxonomy" id="383855"/>
    <lineage>
        <taxon>Eukaryota</taxon>
        <taxon>Fungi</taxon>
        <taxon>Dikarya</taxon>
        <taxon>Ascomycota</taxon>
        <taxon>Pezizomycotina</taxon>
        <taxon>Dothideomycetes</taxon>
        <taxon>Dothideomycetidae</taxon>
        <taxon>Mycosphaerellales</taxon>
        <taxon>Mycosphaerellaceae</taxon>
        <taxon>Pseudocercospora</taxon>
    </lineage>
</organism>
<feature type="compositionally biased region" description="Basic and acidic residues" evidence="1">
    <location>
        <begin position="161"/>
        <end position="190"/>
    </location>
</feature>
<evidence type="ECO:0000313" key="2">
    <source>
        <dbReference type="EMBL" id="EME77017.1"/>
    </source>
</evidence>
<dbReference type="GeneID" id="19334434"/>
<dbReference type="EMBL" id="KB446572">
    <property type="protein sequence ID" value="EME77017.1"/>
    <property type="molecule type" value="Genomic_DNA"/>
</dbReference>
<dbReference type="AlphaFoldDB" id="M3AHM6"/>
<gene>
    <name evidence="2" type="ORF">MYCFIDRAFT_180505</name>
</gene>
<dbReference type="Proteomes" id="UP000016932">
    <property type="component" value="Unassembled WGS sequence"/>
</dbReference>
<dbReference type="RefSeq" id="XP_007932456.1">
    <property type="nucleotide sequence ID" value="XM_007934265.1"/>
</dbReference>
<dbReference type="HOGENOM" id="CLU_883170_0_0_1"/>
<keyword evidence="3" id="KW-1185">Reference proteome</keyword>
<proteinExistence type="predicted"/>
<feature type="region of interest" description="Disordered" evidence="1">
    <location>
        <begin position="68"/>
        <end position="205"/>
    </location>
</feature>
<dbReference type="KEGG" id="pfj:MYCFIDRAFT_180505"/>